<accession>A0A2P8DG09</accession>
<evidence type="ECO:0000313" key="3">
    <source>
        <dbReference type="Proteomes" id="UP000240542"/>
    </source>
</evidence>
<comment type="caution">
    <text evidence="2">The sequence shown here is derived from an EMBL/GenBank/DDBJ whole genome shotgun (WGS) entry which is preliminary data.</text>
</comment>
<protein>
    <submittedName>
        <fullName evidence="2">Uncharacterized protein</fullName>
    </submittedName>
</protein>
<evidence type="ECO:0000313" key="2">
    <source>
        <dbReference type="EMBL" id="PSK96139.1"/>
    </source>
</evidence>
<proteinExistence type="predicted"/>
<gene>
    <name evidence="2" type="ORF">CLV63_11221</name>
</gene>
<name>A0A2P8DG09_9ACTN</name>
<dbReference type="RefSeq" id="WP_106584081.1">
    <property type="nucleotide sequence ID" value="NZ_PYGA01000012.1"/>
</dbReference>
<dbReference type="Proteomes" id="UP000240542">
    <property type="component" value="Unassembled WGS sequence"/>
</dbReference>
<organism evidence="2 3">
    <name type="scientific">Murinocardiopsis flavida</name>
    <dbReference type="NCBI Taxonomy" id="645275"/>
    <lineage>
        <taxon>Bacteria</taxon>
        <taxon>Bacillati</taxon>
        <taxon>Actinomycetota</taxon>
        <taxon>Actinomycetes</taxon>
        <taxon>Streptosporangiales</taxon>
        <taxon>Nocardiopsidaceae</taxon>
        <taxon>Murinocardiopsis</taxon>
    </lineage>
</organism>
<feature type="compositionally biased region" description="Basic and acidic residues" evidence="1">
    <location>
        <begin position="359"/>
        <end position="371"/>
    </location>
</feature>
<dbReference type="EMBL" id="PYGA01000012">
    <property type="protein sequence ID" value="PSK96139.1"/>
    <property type="molecule type" value="Genomic_DNA"/>
</dbReference>
<evidence type="ECO:0000256" key="1">
    <source>
        <dbReference type="SAM" id="MobiDB-lite"/>
    </source>
</evidence>
<feature type="region of interest" description="Disordered" evidence="1">
    <location>
        <begin position="349"/>
        <end position="371"/>
    </location>
</feature>
<sequence>MTTPTPEPRAATPSPVPERNRRIDCLLAYLLQNPDGVHVSQIVSELGFSTEDVHAMLRRLQDRARVHSEAVPGSGGRPVNLFYARTSPAGPDRPQQTARVYPAQRHIDRLAAYLAVHPDGVEEPGIRADLGGAESHTRTTLYQLEELGYARRERQAGTTRHLWRPTALTARPVPNELPNHDRHRCPQATGDRPMPQPPSPEKGSAWPGRRIDRVARHLQEHPTGVDVPDIVAGTGAYTNAVRASLGALEKIGHARREIPTGDRRAHTWFPTDLTSVPVPLGLYAPPDPPPPPPAPDSSAARASIYLIENPAGVTARQICDDLGCPYAEAMRDLEQLERSGHAWRTWPLPPCSTSGTPVRAERPGRDARRCA</sequence>
<feature type="region of interest" description="Disordered" evidence="1">
    <location>
        <begin position="170"/>
        <end position="207"/>
    </location>
</feature>
<dbReference type="AlphaFoldDB" id="A0A2P8DG09"/>
<keyword evidence="3" id="KW-1185">Reference proteome</keyword>
<reference evidence="2 3" key="1">
    <citation type="submission" date="2018-03" db="EMBL/GenBank/DDBJ databases">
        <title>Genomic Encyclopedia of Archaeal and Bacterial Type Strains, Phase II (KMG-II): from individual species to whole genera.</title>
        <authorList>
            <person name="Goeker M."/>
        </authorList>
    </citation>
    <scope>NUCLEOTIDE SEQUENCE [LARGE SCALE GENOMIC DNA]</scope>
    <source>
        <strain evidence="2 3">DSM 45312</strain>
    </source>
</reference>